<dbReference type="GO" id="GO:0008273">
    <property type="term" value="F:calcium, potassium:sodium antiporter activity"/>
    <property type="evidence" value="ECO:0007669"/>
    <property type="project" value="TreeGrafter"/>
</dbReference>
<dbReference type="PANTHER" id="PTHR10846">
    <property type="entry name" value="SODIUM/POTASSIUM/CALCIUM EXCHANGER"/>
    <property type="match status" value="1"/>
</dbReference>
<evidence type="ECO:0000256" key="2">
    <source>
        <dbReference type="ARBA" id="ARBA00005364"/>
    </source>
</evidence>
<evidence type="ECO:0000256" key="8">
    <source>
        <dbReference type="SAM" id="Phobius"/>
    </source>
</evidence>
<feature type="transmembrane region" description="Helical" evidence="8">
    <location>
        <begin position="450"/>
        <end position="469"/>
    </location>
</feature>
<evidence type="ECO:0000313" key="10">
    <source>
        <dbReference type="Proteomes" id="UP000692954"/>
    </source>
</evidence>
<dbReference type="GO" id="GO:0005886">
    <property type="term" value="C:plasma membrane"/>
    <property type="evidence" value="ECO:0007669"/>
    <property type="project" value="TreeGrafter"/>
</dbReference>
<feature type="transmembrane region" description="Helical" evidence="8">
    <location>
        <begin position="411"/>
        <end position="429"/>
    </location>
</feature>
<reference evidence="9" key="1">
    <citation type="submission" date="2021-01" db="EMBL/GenBank/DDBJ databases">
        <authorList>
            <consortium name="Genoscope - CEA"/>
            <person name="William W."/>
        </authorList>
    </citation>
    <scope>NUCLEOTIDE SEQUENCE</scope>
</reference>
<keyword evidence="5 8" id="KW-1133">Transmembrane helix</keyword>
<evidence type="ECO:0000256" key="1">
    <source>
        <dbReference type="ARBA" id="ARBA00004141"/>
    </source>
</evidence>
<sequence length="544" mass="63151">MRLLIPDDEGHSVGQIVGYVIGVLYFFGMIYYIYRKHLLSLFQMFMNYLDDNENEEQYKAILYSCLNSIQFLILCFYSTFISESDLAVSTIVGSDTFMIFFVFSYILYKYPTYQHGVLDTWITIRDAFFYISSLFVLFICILLDFLNLGTAIILLVVYFANIIFIFNSENVKAKMMEWLDLTAEDEDYSCEQHLTYVKRRISITHLKDNNYIQTDDPALIRQLALNNKASSQKSGSRRIIFQKLVYIIIFAIKNQVKQEKQFRIEYYQNMYKPKQRGPPSKKSKIEPASSVPESHHQNVNEDIPLMEKNEIPIEHQKDQEGGQENDQDQDHQQQQQEQEDGKQKLSLPKGGLDKVLFILFFPAHLICHLIPTPKDDADYFRIFLDLFISLAIVTGLYFLIDWWVYEIFDGTGIPIQILGFIFLGILVSAQLAYHQIDIAKEELSLKFTQAFFQTAICKSSLCIGITWGIKSLFNSDVELIRRSSKYSKTFALCIIIVCGLVAILLFQCWLKRFILAKAEAQKYMVVYCLLLIVIAVIMPLDVIK</sequence>
<feature type="region of interest" description="Disordered" evidence="7">
    <location>
        <begin position="272"/>
        <end position="301"/>
    </location>
</feature>
<dbReference type="EMBL" id="CAJJDN010000040">
    <property type="protein sequence ID" value="CAD8080596.1"/>
    <property type="molecule type" value="Genomic_DNA"/>
</dbReference>
<evidence type="ECO:0000313" key="9">
    <source>
        <dbReference type="EMBL" id="CAD8080596.1"/>
    </source>
</evidence>
<dbReference type="PANTHER" id="PTHR10846:SF73">
    <property type="entry name" value="SODIUM_CALCIUM EXCHANGER MEMBRANE REGION DOMAIN-CONTAINING PROTEIN"/>
    <property type="match status" value="1"/>
</dbReference>
<dbReference type="OrthoDB" id="2127281at2759"/>
<accession>A0A8S1MTH7</accession>
<feature type="transmembrane region" description="Helical" evidence="8">
    <location>
        <begin position="382"/>
        <end position="405"/>
    </location>
</feature>
<feature type="transmembrane region" description="Helical" evidence="8">
    <location>
        <begin position="151"/>
        <end position="168"/>
    </location>
</feature>
<evidence type="ECO:0000256" key="5">
    <source>
        <dbReference type="ARBA" id="ARBA00022989"/>
    </source>
</evidence>
<feature type="transmembrane region" description="Helical" evidence="8">
    <location>
        <begin position="16"/>
        <end position="34"/>
    </location>
</feature>
<dbReference type="GO" id="GO:0005262">
    <property type="term" value="F:calcium channel activity"/>
    <property type="evidence" value="ECO:0007669"/>
    <property type="project" value="TreeGrafter"/>
</dbReference>
<feature type="transmembrane region" description="Helical" evidence="8">
    <location>
        <begin position="489"/>
        <end position="510"/>
    </location>
</feature>
<proteinExistence type="inferred from homology"/>
<feature type="transmembrane region" description="Helical" evidence="8">
    <location>
        <begin position="127"/>
        <end position="145"/>
    </location>
</feature>
<comment type="similarity">
    <text evidence="2">Belongs to the Ca(2+):cation antiporter (CaCA) (TC 2.A.19) family. SLC24A subfamily.</text>
</comment>
<feature type="compositionally biased region" description="Basic residues" evidence="7">
    <location>
        <begin position="273"/>
        <end position="282"/>
    </location>
</feature>
<feature type="transmembrane region" description="Helical" evidence="8">
    <location>
        <begin position="86"/>
        <end position="107"/>
    </location>
</feature>
<gene>
    <name evidence="9" type="ORF">PSON_ATCC_30995.1.T0400341</name>
</gene>
<evidence type="ECO:0000256" key="4">
    <source>
        <dbReference type="ARBA" id="ARBA00022692"/>
    </source>
</evidence>
<dbReference type="InterPro" id="IPR004481">
    <property type="entry name" value="K/Na/Ca-exchanger"/>
</dbReference>
<comment type="subcellular location">
    <subcellularLocation>
        <location evidence="1">Membrane</location>
        <topology evidence="1">Multi-pass membrane protein</topology>
    </subcellularLocation>
</comment>
<dbReference type="Proteomes" id="UP000692954">
    <property type="component" value="Unassembled WGS sequence"/>
</dbReference>
<keyword evidence="4 8" id="KW-0812">Transmembrane</keyword>
<name>A0A8S1MTH7_9CILI</name>
<feature type="transmembrane region" description="Helical" evidence="8">
    <location>
        <begin position="60"/>
        <end position="80"/>
    </location>
</feature>
<comment type="caution">
    <text evidence="9">The sequence shown here is derived from an EMBL/GenBank/DDBJ whole genome shotgun (WGS) entry which is preliminary data.</text>
</comment>
<feature type="region of interest" description="Disordered" evidence="7">
    <location>
        <begin position="317"/>
        <end position="346"/>
    </location>
</feature>
<evidence type="ECO:0000256" key="3">
    <source>
        <dbReference type="ARBA" id="ARBA00022449"/>
    </source>
</evidence>
<evidence type="ECO:0000256" key="7">
    <source>
        <dbReference type="SAM" id="MobiDB-lite"/>
    </source>
</evidence>
<keyword evidence="10" id="KW-1185">Reference proteome</keyword>
<keyword evidence="3" id="KW-0050">Antiport</keyword>
<organism evidence="9 10">
    <name type="scientific">Paramecium sonneborni</name>
    <dbReference type="NCBI Taxonomy" id="65129"/>
    <lineage>
        <taxon>Eukaryota</taxon>
        <taxon>Sar</taxon>
        <taxon>Alveolata</taxon>
        <taxon>Ciliophora</taxon>
        <taxon>Intramacronucleata</taxon>
        <taxon>Oligohymenophorea</taxon>
        <taxon>Peniculida</taxon>
        <taxon>Parameciidae</taxon>
        <taxon>Paramecium</taxon>
    </lineage>
</organism>
<keyword evidence="6 8" id="KW-0472">Membrane</keyword>
<protein>
    <submittedName>
        <fullName evidence="9">Uncharacterized protein</fullName>
    </submittedName>
</protein>
<keyword evidence="3" id="KW-0813">Transport</keyword>
<dbReference type="AlphaFoldDB" id="A0A8S1MTH7"/>
<dbReference type="GO" id="GO:0006874">
    <property type="term" value="P:intracellular calcium ion homeostasis"/>
    <property type="evidence" value="ECO:0007669"/>
    <property type="project" value="TreeGrafter"/>
</dbReference>
<feature type="transmembrane region" description="Helical" evidence="8">
    <location>
        <begin position="522"/>
        <end position="540"/>
    </location>
</feature>
<evidence type="ECO:0000256" key="6">
    <source>
        <dbReference type="ARBA" id="ARBA00023136"/>
    </source>
</evidence>